<evidence type="ECO:0000313" key="2">
    <source>
        <dbReference type="Proteomes" id="UP001469553"/>
    </source>
</evidence>
<reference evidence="1 2" key="1">
    <citation type="submission" date="2021-06" db="EMBL/GenBank/DDBJ databases">
        <authorList>
            <person name="Palmer J.M."/>
        </authorList>
    </citation>
    <scope>NUCLEOTIDE SEQUENCE [LARGE SCALE GENOMIC DNA]</scope>
    <source>
        <strain evidence="1 2">AS_MEX2019</strain>
        <tissue evidence="1">Muscle</tissue>
    </source>
</reference>
<accession>A0ABV0Z737</accession>
<gene>
    <name evidence="1" type="ORF">AMECASPLE_002257</name>
</gene>
<evidence type="ECO:0000313" key="1">
    <source>
        <dbReference type="EMBL" id="MEQ2302034.1"/>
    </source>
</evidence>
<dbReference type="EMBL" id="JAHRIP010056509">
    <property type="protein sequence ID" value="MEQ2302034.1"/>
    <property type="molecule type" value="Genomic_DNA"/>
</dbReference>
<protein>
    <submittedName>
        <fullName evidence="1">Uncharacterized protein</fullName>
    </submittedName>
</protein>
<dbReference type="Proteomes" id="UP001469553">
    <property type="component" value="Unassembled WGS sequence"/>
</dbReference>
<sequence>MNCSPVSQHPFVVMATDRKQEGGRRRLLLLLLLPVCAAAEEEIPDISLFFNQGMICLRTQNLQLFIFRAKWLNAFKHTHTHRHTPLQSCCRVTRLRPANL</sequence>
<proteinExistence type="predicted"/>
<comment type="caution">
    <text evidence="1">The sequence shown here is derived from an EMBL/GenBank/DDBJ whole genome shotgun (WGS) entry which is preliminary data.</text>
</comment>
<organism evidence="1 2">
    <name type="scientific">Ameca splendens</name>
    <dbReference type="NCBI Taxonomy" id="208324"/>
    <lineage>
        <taxon>Eukaryota</taxon>
        <taxon>Metazoa</taxon>
        <taxon>Chordata</taxon>
        <taxon>Craniata</taxon>
        <taxon>Vertebrata</taxon>
        <taxon>Euteleostomi</taxon>
        <taxon>Actinopterygii</taxon>
        <taxon>Neopterygii</taxon>
        <taxon>Teleostei</taxon>
        <taxon>Neoteleostei</taxon>
        <taxon>Acanthomorphata</taxon>
        <taxon>Ovalentaria</taxon>
        <taxon>Atherinomorphae</taxon>
        <taxon>Cyprinodontiformes</taxon>
        <taxon>Goodeidae</taxon>
        <taxon>Ameca</taxon>
    </lineage>
</organism>
<name>A0ABV0Z737_9TELE</name>
<keyword evidence="2" id="KW-1185">Reference proteome</keyword>